<evidence type="ECO:0000313" key="2">
    <source>
        <dbReference type="Proteomes" id="UP000002875"/>
    </source>
</evidence>
<organism evidence="1 2">
    <name type="scientific">Emticicia oligotrophica (strain DSM 17448 / CIP 109782 / MTCC 6937 / GPTSA100-15)</name>
    <dbReference type="NCBI Taxonomy" id="929562"/>
    <lineage>
        <taxon>Bacteria</taxon>
        <taxon>Pseudomonadati</taxon>
        <taxon>Bacteroidota</taxon>
        <taxon>Cytophagia</taxon>
        <taxon>Cytophagales</taxon>
        <taxon>Leadbetterellaceae</taxon>
        <taxon>Emticicia</taxon>
    </lineage>
</organism>
<gene>
    <name evidence="1" type="ordered locus">Emtol_2373</name>
</gene>
<accession>A0ABM5N250</accession>
<protein>
    <submittedName>
        <fullName evidence="1">Uncharacterized protein</fullName>
    </submittedName>
</protein>
<evidence type="ECO:0000313" key="1">
    <source>
        <dbReference type="EMBL" id="AFK03510.1"/>
    </source>
</evidence>
<reference evidence="1 2" key="1">
    <citation type="submission" date="2011-07" db="EMBL/GenBank/DDBJ databases">
        <title>The complete genome of chromosome of Emticicia oligotrophica DSM 17448.</title>
        <authorList>
            <consortium name="US DOE Joint Genome Institute (JGI-PGF)"/>
            <person name="Lucas S."/>
            <person name="Han J."/>
            <person name="Lapidus A."/>
            <person name="Bruce D."/>
            <person name="Goodwin L."/>
            <person name="Pitluck S."/>
            <person name="Peters L."/>
            <person name="Kyrpides N."/>
            <person name="Mavromatis K."/>
            <person name="Ivanova N."/>
            <person name="Ovchinnikova G."/>
            <person name="Teshima H."/>
            <person name="Detter J.C."/>
            <person name="Tapia R."/>
            <person name="Han C."/>
            <person name="Land M."/>
            <person name="Hauser L."/>
            <person name="Markowitz V."/>
            <person name="Cheng J.-F."/>
            <person name="Hugenholtz P."/>
            <person name="Woyke T."/>
            <person name="Wu D."/>
            <person name="Tindall B."/>
            <person name="Pomrenke H."/>
            <person name="Brambilla E."/>
            <person name="Klenk H.-P."/>
            <person name="Eisen J.A."/>
        </authorList>
    </citation>
    <scope>NUCLEOTIDE SEQUENCE [LARGE SCALE GENOMIC DNA]</scope>
    <source>
        <strain evidence="1 2">DSM 17448</strain>
    </source>
</reference>
<keyword evidence="2" id="KW-1185">Reference proteome</keyword>
<proteinExistence type="predicted"/>
<dbReference type="Proteomes" id="UP000002875">
    <property type="component" value="Chromosome"/>
</dbReference>
<dbReference type="RefSeq" id="WP_015029207.1">
    <property type="nucleotide sequence ID" value="NC_018748.1"/>
</dbReference>
<sequence>MKWLKDKSETNYELKHNDEVLLKMHFDYAMKGTKATCQSISESFTIEQENIWTTNTIIKENEVIIARTSTDKWYSSLSTLEVKGQKIKFRIRNNPLAEIIFFTKNEDDCILSCGLKVSKKSMTETVLSFGEALIQNPIKHYLLAICWYIFKPIAEDNASSDTLVILV</sequence>
<dbReference type="EMBL" id="CP002961">
    <property type="protein sequence ID" value="AFK03510.1"/>
    <property type="molecule type" value="Genomic_DNA"/>
</dbReference>
<name>A0ABM5N250_EMTOG</name>